<dbReference type="GO" id="GO:0043138">
    <property type="term" value="F:3'-5' DNA helicase activity"/>
    <property type="evidence" value="ECO:0007669"/>
    <property type="project" value="UniProtKB-EC"/>
</dbReference>
<dbReference type="InterPro" id="IPR050474">
    <property type="entry name" value="Hel308_SKI2-like"/>
</dbReference>
<evidence type="ECO:0000256" key="2">
    <source>
        <dbReference type="ARBA" id="ARBA00022801"/>
    </source>
</evidence>
<dbReference type="AlphaFoldDB" id="A0A504YWJ5"/>
<feature type="domain" description="DNA polymerase theta-like helix-turn-helix" evidence="7">
    <location>
        <begin position="25"/>
        <end position="93"/>
    </location>
</feature>
<comment type="catalytic activity">
    <reaction evidence="5">
        <text>ATP + H2O = ADP + phosphate + H(+)</text>
        <dbReference type="Rhea" id="RHEA:13065"/>
        <dbReference type="ChEBI" id="CHEBI:15377"/>
        <dbReference type="ChEBI" id="CHEBI:15378"/>
        <dbReference type="ChEBI" id="CHEBI:30616"/>
        <dbReference type="ChEBI" id="CHEBI:43474"/>
        <dbReference type="ChEBI" id="CHEBI:456216"/>
        <dbReference type="EC" id="5.6.2.4"/>
    </reaction>
</comment>
<dbReference type="STRING" id="46835.A0A504YWJ5"/>
<evidence type="ECO:0000256" key="4">
    <source>
        <dbReference type="ARBA" id="ARBA00022840"/>
    </source>
</evidence>
<evidence type="ECO:0000256" key="3">
    <source>
        <dbReference type="ARBA" id="ARBA00022806"/>
    </source>
</evidence>
<dbReference type="Gene3D" id="1.10.150.20">
    <property type="entry name" value="5' to 3' exonuclease, C-terminal subdomain"/>
    <property type="match status" value="1"/>
</dbReference>
<reference evidence="9 10" key="1">
    <citation type="submission" date="2019-04" db="EMBL/GenBank/DDBJ databases">
        <title>Annotation for the trematode Fasciola gigantica.</title>
        <authorList>
            <person name="Choi Y.-J."/>
        </authorList>
    </citation>
    <scope>NUCLEOTIDE SEQUENCE [LARGE SCALE GENOMIC DNA]</scope>
    <source>
        <strain evidence="9">Uganda_cow_1</strain>
    </source>
</reference>
<evidence type="ECO:0000259" key="7">
    <source>
        <dbReference type="Pfam" id="PF20470"/>
    </source>
</evidence>
<feature type="region of interest" description="Disordered" evidence="6">
    <location>
        <begin position="1"/>
        <end position="20"/>
    </location>
</feature>
<protein>
    <submittedName>
        <fullName evidence="9">Helicase polq</fullName>
    </submittedName>
</protein>
<organism evidence="9 10">
    <name type="scientific">Fasciola gigantica</name>
    <name type="common">Giant liver fluke</name>
    <dbReference type="NCBI Taxonomy" id="46835"/>
    <lineage>
        <taxon>Eukaryota</taxon>
        <taxon>Metazoa</taxon>
        <taxon>Spiralia</taxon>
        <taxon>Lophotrochozoa</taxon>
        <taxon>Platyhelminthes</taxon>
        <taxon>Trematoda</taxon>
        <taxon>Digenea</taxon>
        <taxon>Plagiorchiida</taxon>
        <taxon>Echinostomata</taxon>
        <taxon>Echinostomatoidea</taxon>
        <taxon>Fasciolidae</taxon>
        <taxon>Fasciola</taxon>
    </lineage>
</organism>
<dbReference type="Gene3D" id="1.10.3380.20">
    <property type="match status" value="1"/>
</dbReference>
<dbReference type="GO" id="GO:0016787">
    <property type="term" value="F:hydrolase activity"/>
    <property type="evidence" value="ECO:0007669"/>
    <property type="project" value="UniProtKB-KW"/>
</dbReference>
<evidence type="ECO:0000313" key="9">
    <source>
        <dbReference type="EMBL" id="TPP62228.1"/>
    </source>
</evidence>
<dbReference type="Pfam" id="PF20470">
    <property type="entry name" value="HTH_61"/>
    <property type="match status" value="1"/>
</dbReference>
<evidence type="ECO:0000313" key="10">
    <source>
        <dbReference type="Proteomes" id="UP000316759"/>
    </source>
</evidence>
<keyword evidence="2" id="KW-0378">Hydrolase</keyword>
<feature type="compositionally biased region" description="Polar residues" evidence="6">
    <location>
        <begin position="307"/>
        <end position="316"/>
    </location>
</feature>
<comment type="caution">
    <text evidence="9">The sequence shown here is derived from an EMBL/GenBank/DDBJ whole genome shotgun (WGS) entry which is preliminary data.</text>
</comment>
<dbReference type="SUPFAM" id="SSF158702">
    <property type="entry name" value="Sec63 N-terminal domain-like"/>
    <property type="match status" value="1"/>
</dbReference>
<evidence type="ECO:0000256" key="5">
    <source>
        <dbReference type="ARBA" id="ARBA00048988"/>
    </source>
</evidence>
<dbReference type="PANTHER" id="PTHR47961">
    <property type="entry name" value="DNA POLYMERASE THETA, PUTATIVE (AFU_ORTHOLOGUE AFUA_1G05260)-RELATED"/>
    <property type="match status" value="1"/>
</dbReference>
<dbReference type="GO" id="GO:0005524">
    <property type="term" value="F:ATP binding"/>
    <property type="evidence" value="ECO:0007669"/>
    <property type="project" value="UniProtKB-KW"/>
</dbReference>
<dbReference type="PANTHER" id="PTHR47961:SF12">
    <property type="entry name" value="HELICASE POLQ-LIKE"/>
    <property type="match status" value="1"/>
</dbReference>
<evidence type="ECO:0000256" key="1">
    <source>
        <dbReference type="ARBA" id="ARBA00022741"/>
    </source>
</evidence>
<accession>A0A504YWJ5</accession>
<keyword evidence="3 9" id="KW-0347">Helicase</keyword>
<keyword evidence="4" id="KW-0067">ATP-binding</keyword>
<keyword evidence="10" id="KW-1185">Reference proteome</keyword>
<dbReference type="Pfam" id="PF21099">
    <property type="entry name" value="POLQ_helical"/>
    <property type="match status" value="1"/>
</dbReference>
<sequence length="332" mass="36151">MLASIPQIGLSNASPSDTTSTGLCCSSLLYDNGKGMRQFLLSLIGLQIAMAHEDLLRAVRASLFSVQARYAGCDRIEEVVNAELHTLIGRGLVIAISNEATSVSSPARTVHSDVKKLSFQKLDERPLRRLFVALALSELWQSGSTIPIWKVANRYKLSRGALQSLLSSAASLASCLAHALASEYASDEDLWAFSHLLPQFATRLAYCVSSELLPIMELPGSRARQLYSAGFCTLKDIASAEPRDLTTRLAPFLSRRKANDLIQAARMLISERADALRLEAAELLTGVHSRSAMSQVSDDLIDLSVDKQQLNNSDDMSTPIPTPAEEDEDLFA</sequence>
<dbReference type="InterPro" id="IPR046931">
    <property type="entry name" value="HTH_61"/>
</dbReference>
<gene>
    <name evidence="9" type="ORF">FGIG_03472</name>
</gene>
<feature type="domain" description="POLQ-like helical" evidence="8">
    <location>
        <begin position="117"/>
        <end position="177"/>
    </location>
</feature>
<proteinExistence type="predicted"/>
<keyword evidence="1" id="KW-0547">Nucleotide-binding</keyword>
<feature type="region of interest" description="Disordered" evidence="6">
    <location>
        <begin position="307"/>
        <end position="332"/>
    </location>
</feature>
<dbReference type="EMBL" id="SUNJ01007159">
    <property type="protein sequence ID" value="TPP62228.1"/>
    <property type="molecule type" value="Genomic_DNA"/>
</dbReference>
<name>A0A504YWJ5_FASGI</name>
<feature type="compositionally biased region" description="Polar residues" evidence="6">
    <location>
        <begin position="9"/>
        <end position="20"/>
    </location>
</feature>
<dbReference type="OrthoDB" id="6285142at2759"/>
<evidence type="ECO:0000256" key="6">
    <source>
        <dbReference type="SAM" id="MobiDB-lite"/>
    </source>
</evidence>
<dbReference type="InterPro" id="IPR048960">
    <property type="entry name" value="POLQ-like_helical"/>
</dbReference>
<evidence type="ECO:0000259" key="8">
    <source>
        <dbReference type="Pfam" id="PF21099"/>
    </source>
</evidence>
<dbReference type="Proteomes" id="UP000316759">
    <property type="component" value="Unassembled WGS sequence"/>
</dbReference>